<dbReference type="PANTHER" id="PTHR34182:SF1">
    <property type="entry name" value="PROTEIN-EXPORT MEMBRANE PROTEIN SECG"/>
    <property type="match status" value="1"/>
</dbReference>
<keyword evidence="3 10" id="KW-0813">Transport</keyword>
<dbReference type="GO" id="GO:0009306">
    <property type="term" value="P:protein secretion"/>
    <property type="evidence" value="ECO:0007669"/>
    <property type="project" value="UniProtKB-UniRule"/>
</dbReference>
<feature type="compositionally biased region" description="Acidic residues" evidence="11">
    <location>
        <begin position="97"/>
        <end position="120"/>
    </location>
</feature>
<dbReference type="OrthoDB" id="292477at2"/>
<evidence type="ECO:0000256" key="5">
    <source>
        <dbReference type="ARBA" id="ARBA00022692"/>
    </source>
</evidence>
<dbReference type="Pfam" id="PF03840">
    <property type="entry name" value="SecG"/>
    <property type="match status" value="1"/>
</dbReference>
<evidence type="ECO:0000256" key="7">
    <source>
        <dbReference type="ARBA" id="ARBA00022989"/>
    </source>
</evidence>
<dbReference type="GO" id="GO:0005886">
    <property type="term" value="C:plasma membrane"/>
    <property type="evidence" value="ECO:0007669"/>
    <property type="project" value="UniProtKB-SubCell"/>
</dbReference>
<keyword evidence="13" id="KW-1185">Reference proteome</keyword>
<comment type="function">
    <text evidence="10">Involved in protein export. Participates in an early event of protein translocation.</text>
</comment>
<dbReference type="GO" id="GO:0015450">
    <property type="term" value="F:protein-transporting ATPase activity"/>
    <property type="evidence" value="ECO:0007669"/>
    <property type="project" value="UniProtKB-UniRule"/>
</dbReference>
<evidence type="ECO:0000256" key="8">
    <source>
        <dbReference type="ARBA" id="ARBA00023010"/>
    </source>
</evidence>
<evidence type="ECO:0000313" key="13">
    <source>
        <dbReference type="Proteomes" id="UP000317429"/>
    </source>
</evidence>
<evidence type="ECO:0000256" key="9">
    <source>
        <dbReference type="ARBA" id="ARBA00023136"/>
    </source>
</evidence>
<dbReference type="GO" id="GO:0043952">
    <property type="term" value="P:protein transport by the Sec complex"/>
    <property type="evidence" value="ECO:0007669"/>
    <property type="project" value="TreeGrafter"/>
</dbReference>
<evidence type="ECO:0000256" key="10">
    <source>
        <dbReference type="RuleBase" id="RU365087"/>
    </source>
</evidence>
<comment type="caution">
    <text evidence="10">Lacks conserved residue(s) required for the propagation of feature annotation.</text>
</comment>
<dbReference type="Proteomes" id="UP000317429">
    <property type="component" value="Chromosome"/>
</dbReference>
<comment type="similarity">
    <text evidence="2 10">Belongs to the SecG family.</text>
</comment>
<evidence type="ECO:0000256" key="3">
    <source>
        <dbReference type="ARBA" id="ARBA00022448"/>
    </source>
</evidence>
<dbReference type="NCBIfam" id="TIGR00810">
    <property type="entry name" value="secG"/>
    <property type="match status" value="1"/>
</dbReference>
<dbReference type="EMBL" id="CP036291">
    <property type="protein sequence ID" value="QDU90669.1"/>
    <property type="molecule type" value="Genomic_DNA"/>
</dbReference>
<evidence type="ECO:0000256" key="6">
    <source>
        <dbReference type="ARBA" id="ARBA00022927"/>
    </source>
</evidence>
<feature type="transmembrane region" description="Helical" evidence="10">
    <location>
        <begin position="51"/>
        <end position="73"/>
    </location>
</feature>
<feature type="compositionally biased region" description="Low complexity" evidence="11">
    <location>
        <begin position="121"/>
        <end position="131"/>
    </location>
</feature>
<evidence type="ECO:0000256" key="4">
    <source>
        <dbReference type="ARBA" id="ARBA00022475"/>
    </source>
</evidence>
<accession>A0A518DGR7</accession>
<keyword evidence="5 10" id="KW-0812">Transmembrane</keyword>
<keyword evidence="9 10" id="KW-0472">Membrane</keyword>
<protein>
    <recommendedName>
        <fullName evidence="10">Protein-export membrane protein SecG</fullName>
    </recommendedName>
</protein>
<dbReference type="PRINTS" id="PR01651">
    <property type="entry name" value="SECGEXPORT"/>
</dbReference>
<evidence type="ECO:0000256" key="11">
    <source>
        <dbReference type="SAM" id="MobiDB-lite"/>
    </source>
</evidence>
<keyword evidence="4 10" id="KW-1003">Cell membrane</keyword>
<comment type="subcellular location">
    <subcellularLocation>
        <location evidence="1 10">Cell membrane</location>
        <topology evidence="1 10">Multi-pass membrane protein</topology>
    </subcellularLocation>
</comment>
<keyword evidence="7 10" id="KW-1133">Transmembrane helix</keyword>
<name>A0A518DGR7_9BACT</name>
<organism evidence="12 13">
    <name type="scientific">Pirellulimonas nuda</name>
    <dbReference type="NCBI Taxonomy" id="2528009"/>
    <lineage>
        <taxon>Bacteria</taxon>
        <taxon>Pseudomonadati</taxon>
        <taxon>Planctomycetota</taxon>
        <taxon>Planctomycetia</taxon>
        <taxon>Pirellulales</taxon>
        <taxon>Lacipirellulaceae</taxon>
        <taxon>Pirellulimonas</taxon>
    </lineage>
</organism>
<dbReference type="GO" id="GO:0065002">
    <property type="term" value="P:intracellular protein transmembrane transport"/>
    <property type="evidence" value="ECO:0007669"/>
    <property type="project" value="TreeGrafter"/>
</dbReference>
<gene>
    <name evidence="12" type="ORF">Pla175_40780</name>
</gene>
<evidence type="ECO:0000256" key="1">
    <source>
        <dbReference type="ARBA" id="ARBA00004651"/>
    </source>
</evidence>
<keyword evidence="8 10" id="KW-0811">Translocation</keyword>
<evidence type="ECO:0000313" key="12">
    <source>
        <dbReference type="EMBL" id="QDU90669.1"/>
    </source>
</evidence>
<reference evidence="12 13" key="1">
    <citation type="submission" date="2019-02" db="EMBL/GenBank/DDBJ databases">
        <title>Deep-cultivation of Planctomycetes and their phenomic and genomic characterization uncovers novel biology.</title>
        <authorList>
            <person name="Wiegand S."/>
            <person name="Jogler M."/>
            <person name="Boedeker C."/>
            <person name="Pinto D."/>
            <person name="Vollmers J."/>
            <person name="Rivas-Marin E."/>
            <person name="Kohn T."/>
            <person name="Peeters S.H."/>
            <person name="Heuer A."/>
            <person name="Rast P."/>
            <person name="Oberbeckmann S."/>
            <person name="Bunk B."/>
            <person name="Jeske O."/>
            <person name="Meyerdierks A."/>
            <person name="Storesund J.E."/>
            <person name="Kallscheuer N."/>
            <person name="Luecker S."/>
            <person name="Lage O.M."/>
            <person name="Pohl T."/>
            <person name="Merkel B.J."/>
            <person name="Hornburger P."/>
            <person name="Mueller R.-W."/>
            <person name="Bruemmer F."/>
            <person name="Labrenz M."/>
            <person name="Spormann A.M."/>
            <person name="Op den Camp H."/>
            <person name="Overmann J."/>
            <person name="Amann R."/>
            <person name="Jetten M.S.M."/>
            <person name="Mascher T."/>
            <person name="Medema M.H."/>
            <person name="Devos D.P."/>
            <person name="Kaster A.-K."/>
            <person name="Ovreas L."/>
            <person name="Rohde M."/>
            <person name="Galperin M.Y."/>
            <person name="Jogler C."/>
        </authorList>
    </citation>
    <scope>NUCLEOTIDE SEQUENCE [LARGE SCALE GENOMIC DNA]</scope>
    <source>
        <strain evidence="12 13">Pla175</strain>
    </source>
</reference>
<evidence type="ECO:0000256" key="2">
    <source>
        <dbReference type="ARBA" id="ARBA00008445"/>
    </source>
</evidence>
<sequence length="153" mass="15036">MVYLLQILLSVTAIFLILLVLVQRGRGGGLAGALGGPGGSSAFGAKAGDTFTRITIYAAAFWILLCIGAAYWAGHQGDPLLGGADVLHAPAGKADSEADTGEAEAGEAEAGEAEAGEADEAGGATDAAADALRPAGQDALTDETPADEPAPGS</sequence>
<dbReference type="InterPro" id="IPR004692">
    <property type="entry name" value="SecG"/>
</dbReference>
<dbReference type="RefSeq" id="WP_145289633.1">
    <property type="nucleotide sequence ID" value="NZ_CP036291.1"/>
</dbReference>
<proteinExistence type="inferred from homology"/>
<feature type="region of interest" description="Disordered" evidence="11">
    <location>
        <begin position="91"/>
        <end position="153"/>
    </location>
</feature>
<keyword evidence="6 10" id="KW-0653">Protein transport</keyword>
<dbReference type="KEGG" id="pnd:Pla175_40780"/>
<dbReference type="PANTHER" id="PTHR34182">
    <property type="entry name" value="PROTEIN-EXPORT MEMBRANE PROTEIN SECG"/>
    <property type="match status" value="1"/>
</dbReference>
<dbReference type="AlphaFoldDB" id="A0A518DGR7"/>